<comment type="caution">
    <text evidence="1">The sequence shown here is derived from an EMBL/GenBank/DDBJ whole genome shotgun (WGS) entry which is preliminary data.</text>
</comment>
<evidence type="ECO:0008006" key="3">
    <source>
        <dbReference type="Google" id="ProtNLM"/>
    </source>
</evidence>
<gene>
    <name evidence="1" type="ORF">HNR09_000320</name>
</gene>
<protein>
    <recommendedName>
        <fullName evidence="3">DUF2505 domain-containing protein</fullName>
    </recommendedName>
</protein>
<dbReference type="Pfam" id="PF10698">
    <property type="entry name" value="DUF2505"/>
    <property type="match status" value="1"/>
</dbReference>
<dbReference type="EMBL" id="JACCFY010000001">
    <property type="protein sequence ID" value="NYJ76909.1"/>
    <property type="molecule type" value="Genomic_DNA"/>
</dbReference>
<dbReference type="InterPro" id="IPR019639">
    <property type="entry name" value="DUF2505"/>
</dbReference>
<reference evidence="1 2" key="1">
    <citation type="submission" date="2020-07" db="EMBL/GenBank/DDBJ databases">
        <title>Sequencing the genomes of 1000 actinobacteria strains.</title>
        <authorList>
            <person name="Klenk H.-P."/>
        </authorList>
    </citation>
    <scope>NUCLEOTIDE SEQUENCE [LARGE SCALE GENOMIC DNA]</scope>
    <source>
        <strain evidence="1 2">DSM 15475</strain>
    </source>
</reference>
<organism evidence="1 2">
    <name type="scientific">Nesterenkonia xinjiangensis</name>
    <dbReference type="NCBI Taxonomy" id="225327"/>
    <lineage>
        <taxon>Bacteria</taxon>
        <taxon>Bacillati</taxon>
        <taxon>Actinomycetota</taxon>
        <taxon>Actinomycetes</taxon>
        <taxon>Micrococcales</taxon>
        <taxon>Micrococcaceae</taxon>
        <taxon>Nesterenkonia</taxon>
    </lineage>
</organism>
<evidence type="ECO:0000313" key="2">
    <source>
        <dbReference type="Proteomes" id="UP000535437"/>
    </source>
</evidence>
<accession>A0A7Z0K7V0</accession>
<dbReference type="AlphaFoldDB" id="A0A7Z0K7V0"/>
<proteinExistence type="predicted"/>
<evidence type="ECO:0000313" key="1">
    <source>
        <dbReference type="EMBL" id="NYJ76909.1"/>
    </source>
</evidence>
<name>A0A7Z0K7V0_9MICC</name>
<dbReference type="RefSeq" id="WP_179540462.1">
    <property type="nucleotide sequence ID" value="NZ_BAAALL010000010.1"/>
</dbReference>
<keyword evidence="2" id="KW-1185">Reference proteome</keyword>
<dbReference type="Proteomes" id="UP000535437">
    <property type="component" value="Unassembled WGS sequence"/>
</dbReference>
<sequence>MALEAETVISHDVDKIVAAYASRDFHQHLADTVGSTLESFEVSGDPAHAFEVTSKQSMSVDRLPDIARKVIKGQVTVTVTERWSKPDADGSRRSDMDVKIHSAPVSAAASQVLHSRGSSETLSTVRGEVSTSIPLIGKKLKSAAEPYMKKLVAVQSREVAKWIEQNG</sequence>